<accession>A0A4Z2EBI9</accession>
<keyword evidence="2" id="KW-1185">Reference proteome</keyword>
<dbReference type="EMBL" id="SRLO01010787">
    <property type="protein sequence ID" value="TNN26189.1"/>
    <property type="molecule type" value="Genomic_DNA"/>
</dbReference>
<protein>
    <submittedName>
        <fullName evidence="1">Uncharacterized protein</fullName>
    </submittedName>
</protein>
<gene>
    <name evidence="1" type="ORF">EYF80_063675</name>
</gene>
<organism evidence="1 2">
    <name type="scientific">Liparis tanakae</name>
    <name type="common">Tanaka's snailfish</name>
    <dbReference type="NCBI Taxonomy" id="230148"/>
    <lineage>
        <taxon>Eukaryota</taxon>
        <taxon>Metazoa</taxon>
        <taxon>Chordata</taxon>
        <taxon>Craniata</taxon>
        <taxon>Vertebrata</taxon>
        <taxon>Euteleostomi</taxon>
        <taxon>Actinopterygii</taxon>
        <taxon>Neopterygii</taxon>
        <taxon>Teleostei</taxon>
        <taxon>Neoteleostei</taxon>
        <taxon>Acanthomorphata</taxon>
        <taxon>Eupercaria</taxon>
        <taxon>Perciformes</taxon>
        <taxon>Cottioidei</taxon>
        <taxon>Cottales</taxon>
        <taxon>Liparidae</taxon>
        <taxon>Liparis</taxon>
    </lineage>
</organism>
<dbReference type="Proteomes" id="UP000314294">
    <property type="component" value="Unassembled WGS sequence"/>
</dbReference>
<comment type="caution">
    <text evidence="1">The sequence shown here is derived from an EMBL/GenBank/DDBJ whole genome shotgun (WGS) entry which is preliminary data.</text>
</comment>
<sequence length="145" mass="15564">MQRPVSASLRIPEAPPPQVRLGAQSCYLKMLLVGEDVGSSTMMFKLLEMTFIFNFSTCDLPDGSGLFRLVVGPPEASSLSDITLLPTPSLRAPDLLLRGGVSVVYTVGLRVSSSAWLCERLWMWCEETGGSGGFSPGGPLALAWN</sequence>
<evidence type="ECO:0000313" key="1">
    <source>
        <dbReference type="EMBL" id="TNN26189.1"/>
    </source>
</evidence>
<dbReference type="AlphaFoldDB" id="A0A4Z2EBI9"/>
<reference evidence="1 2" key="1">
    <citation type="submission" date="2019-03" db="EMBL/GenBank/DDBJ databases">
        <title>First draft genome of Liparis tanakae, snailfish: a comprehensive survey of snailfish specific genes.</title>
        <authorList>
            <person name="Kim W."/>
            <person name="Song I."/>
            <person name="Jeong J.-H."/>
            <person name="Kim D."/>
            <person name="Kim S."/>
            <person name="Ryu S."/>
            <person name="Song J.Y."/>
            <person name="Lee S.K."/>
        </authorList>
    </citation>
    <scope>NUCLEOTIDE SEQUENCE [LARGE SCALE GENOMIC DNA]</scope>
    <source>
        <tissue evidence="1">Muscle</tissue>
    </source>
</reference>
<name>A0A4Z2EBI9_9TELE</name>
<proteinExistence type="predicted"/>
<evidence type="ECO:0000313" key="2">
    <source>
        <dbReference type="Proteomes" id="UP000314294"/>
    </source>
</evidence>